<keyword evidence="3 6" id="KW-0812">Transmembrane</keyword>
<feature type="transmembrane region" description="Helical" evidence="6">
    <location>
        <begin position="230"/>
        <end position="251"/>
    </location>
</feature>
<keyword evidence="5 6" id="KW-0472">Membrane</keyword>
<feature type="domain" description="EamA" evidence="7">
    <location>
        <begin position="169"/>
        <end position="305"/>
    </location>
</feature>
<comment type="subcellular location">
    <subcellularLocation>
        <location evidence="1">Membrane</location>
        <topology evidence="1">Multi-pass membrane protein</topology>
    </subcellularLocation>
</comment>
<keyword evidence="4 6" id="KW-1133">Transmembrane helix</keyword>
<feature type="transmembrane region" description="Helical" evidence="6">
    <location>
        <begin position="203"/>
        <end position="224"/>
    </location>
</feature>
<dbReference type="EMBL" id="LJSX01000016">
    <property type="protein sequence ID" value="KPQ10358.1"/>
    <property type="molecule type" value="Genomic_DNA"/>
</dbReference>
<evidence type="ECO:0000256" key="4">
    <source>
        <dbReference type="ARBA" id="ARBA00022989"/>
    </source>
</evidence>
<comment type="similarity">
    <text evidence="2">Belongs to the EamA transporter family.</text>
</comment>
<evidence type="ECO:0000313" key="8">
    <source>
        <dbReference type="EMBL" id="KPQ10358.1"/>
    </source>
</evidence>
<dbReference type="Proteomes" id="UP000050497">
    <property type="component" value="Unassembled WGS sequence"/>
</dbReference>
<feature type="transmembrane region" description="Helical" evidence="6">
    <location>
        <begin position="290"/>
        <end position="308"/>
    </location>
</feature>
<accession>A0A0P8BL74</accession>
<evidence type="ECO:0000256" key="5">
    <source>
        <dbReference type="ARBA" id="ARBA00023136"/>
    </source>
</evidence>
<dbReference type="STRING" id="1653334.GA0071312_1078"/>
<evidence type="ECO:0000313" key="9">
    <source>
        <dbReference type="EMBL" id="SCC79658.1"/>
    </source>
</evidence>
<reference evidence="8 10" key="1">
    <citation type="submission" date="2015-09" db="EMBL/GenBank/DDBJ databases">
        <title>Identification and resolution of microdiversity through metagenomic sequencing of parallel consortia.</title>
        <authorList>
            <person name="Nelson W.C."/>
            <person name="Romine M.F."/>
            <person name="Lindemann S.R."/>
        </authorList>
    </citation>
    <scope>NUCLEOTIDE SEQUENCE [LARGE SCALE GENOMIC DNA]</scope>
    <source>
        <strain evidence="8">HL-109</strain>
    </source>
</reference>
<evidence type="ECO:0000256" key="3">
    <source>
        <dbReference type="ARBA" id="ARBA00022692"/>
    </source>
</evidence>
<dbReference type="PANTHER" id="PTHR32322">
    <property type="entry name" value="INNER MEMBRANE TRANSPORTER"/>
    <property type="match status" value="1"/>
</dbReference>
<proteinExistence type="inferred from homology"/>
<dbReference type="RefSeq" id="WP_074443889.1">
    <property type="nucleotide sequence ID" value="NZ_FMBM01000001.1"/>
</dbReference>
<sequence>METTIGARAANGGVYTRMVLVQVFWAGTFVASEIALHDQPPALTAVVRFILTTAIYMAMCVMLRDLHAAPLSSRLTEIGRGAWLALAAMGFFGVALYTLLLHLGLAASTAAYAALLIPTTQPIFTAILGRLAFRDAITSALVVGLALGLLGAGLVIFGGLSLRDDTVLTGNLVIVAAALSFSCYSIAAKFAPSSLSATENTTISFVFGTVFLLPMPVLMGEAIALGDATASFWLSIAYLVVFATVLPYLWWNDAVRRIGSARTGIFTFLMPPLAVILAAIMLGHTPTPQQILGGALALCGVALATFGWPGRARNP</sequence>
<dbReference type="Proteomes" id="UP000182800">
    <property type="component" value="Unassembled WGS sequence"/>
</dbReference>
<protein>
    <submittedName>
        <fullName evidence="8">Putative permease, DMT superfamily</fullName>
    </submittedName>
    <submittedName>
        <fullName evidence="9">Threonine/homoserine efflux transporter RhtA</fullName>
    </submittedName>
</protein>
<feature type="transmembrane region" description="Helical" evidence="6">
    <location>
        <begin position="140"/>
        <end position="160"/>
    </location>
</feature>
<evidence type="ECO:0000259" key="7">
    <source>
        <dbReference type="Pfam" id="PF00892"/>
    </source>
</evidence>
<feature type="transmembrane region" description="Helical" evidence="6">
    <location>
        <begin position="42"/>
        <end position="63"/>
    </location>
</feature>
<reference evidence="9 11" key="2">
    <citation type="submission" date="2016-08" db="EMBL/GenBank/DDBJ databases">
        <authorList>
            <person name="Varghese N."/>
            <person name="Submissions Spin"/>
        </authorList>
    </citation>
    <scope>NUCLEOTIDE SEQUENCE [LARGE SCALE GENOMIC DNA]</scope>
    <source>
        <strain evidence="9 11">HL-109</strain>
    </source>
</reference>
<dbReference type="EMBL" id="FMBM01000001">
    <property type="protein sequence ID" value="SCC79658.1"/>
    <property type="molecule type" value="Genomic_DNA"/>
</dbReference>
<feature type="transmembrane region" description="Helical" evidence="6">
    <location>
        <begin position="18"/>
        <end position="36"/>
    </location>
</feature>
<keyword evidence="11" id="KW-1185">Reference proteome</keyword>
<comment type="caution">
    <text evidence="8">The sequence shown here is derived from an EMBL/GenBank/DDBJ whole genome shotgun (WGS) entry which is preliminary data.</text>
</comment>
<feature type="domain" description="EamA" evidence="7">
    <location>
        <begin position="18"/>
        <end position="156"/>
    </location>
</feature>
<feature type="transmembrane region" description="Helical" evidence="6">
    <location>
        <begin position="83"/>
        <end position="105"/>
    </location>
</feature>
<evidence type="ECO:0000256" key="1">
    <source>
        <dbReference type="ARBA" id="ARBA00004141"/>
    </source>
</evidence>
<dbReference type="OrthoDB" id="9806889at2"/>
<organism evidence="8 10">
    <name type="scientific">Saliniramus fredricksonii</name>
    <dbReference type="NCBI Taxonomy" id="1653334"/>
    <lineage>
        <taxon>Bacteria</taxon>
        <taxon>Pseudomonadati</taxon>
        <taxon>Pseudomonadota</taxon>
        <taxon>Alphaproteobacteria</taxon>
        <taxon>Hyphomicrobiales</taxon>
        <taxon>Salinarimonadaceae</taxon>
        <taxon>Saliniramus</taxon>
    </lineage>
</organism>
<evidence type="ECO:0000313" key="10">
    <source>
        <dbReference type="Proteomes" id="UP000050497"/>
    </source>
</evidence>
<feature type="transmembrane region" description="Helical" evidence="6">
    <location>
        <begin position="172"/>
        <end position="191"/>
    </location>
</feature>
<dbReference type="GO" id="GO:0016020">
    <property type="term" value="C:membrane"/>
    <property type="evidence" value="ECO:0007669"/>
    <property type="project" value="UniProtKB-SubCell"/>
</dbReference>
<dbReference type="SUPFAM" id="SSF103481">
    <property type="entry name" value="Multidrug resistance efflux transporter EmrE"/>
    <property type="match status" value="2"/>
</dbReference>
<dbReference type="AlphaFoldDB" id="A0A0P8BL74"/>
<name>A0A0P8BL74_9HYPH</name>
<feature type="transmembrane region" description="Helical" evidence="6">
    <location>
        <begin position="111"/>
        <end position="133"/>
    </location>
</feature>
<evidence type="ECO:0000256" key="2">
    <source>
        <dbReference type="ARBA" id="ARBA00007362"/>
    </source>
</evidence>
<evidence type="ECO:0000313" key="11">
    <source>
        <dbReference type="Proteomes" id="UP000182800"/>
    </source>
</evidence>
<evidence type="ECO:0000256" key="6">
    <source>
        <dbReference type="SAM" id="Phobius"/>
    </source>
</evidence>
<dbReference type="InterPro" id="IPR050638">
    <property type="entry name" value="AA-Vitamin_Transporters"/>
</dbReference>
<dbReference type="Pfam" id="PF00892">
    <property type="entry name" value="EamA"/>
    <property type="match status" value="2"/>
</dbReference>
<dbReference type="InterPro" id="IPR000620">
    <property type="entry name" value="EamA_dom"/>
</dbReference>
<dbReference type="InterPro" id="IPR037185">
    <property type="entry name" value="EmrE-like"/>
</dbReference>
<gene>
    <name evidence="9" type="ORF">GA0071312_1078</name>
    <name evidence="8" type="ORF">HLUCCO17_11295</name>
</gene>
<dbReference type="PANTHER" id="PTHR32322:SF2">
    <property type="entry name" value="EAMA DOMAIN-CONTAINING PROTEIN"/>
    <property type="match status" value="1"/>
</dbReference>
<feature type="transmembrane region" description="Helical" evidence="6">
    <location>
        <begin position="263"/>
        <end position="284"/>
    </location>
</feature>